<evidence type="ECO:0000256" key="2">
    <source>
        <dbReference type="ARBA" id="ARBA00022801"/>
    </source>
</evidence>
<dbReference type="InterPro" id="IPR002509">
    <property type="entry name" value="NODB_dom"/>
</dbReference>
<reference evidence="6" key="1">
    <citation type="submission" date="2009-07" db="EMBL/GenBank/DDBJ databases">
        <authorList>
            <person name="Weinstock G."/>
            <person name="Sodergren E."/>
            <person name="Clifton S."/>
            <person name="Fulton L."/>
            <person name="Fulton B."/>
            <person name="Courtney L."/>
            <person name="Fronick C."/>
            <person name="Harrison M."/>
            <person name="Strong C."/>
            <person name="Farmer C."/>
            <person name="Delahaunty K."/>
            <person name="Markovic C."/>
            <person name="Hall O."/>
            <person name="Minx P."/>
            <person name="Tomlinson C."/>
            <person name="Mitreva M."/>
            <person name="Nelson J."/>
            <person name="Hou S."/>
            <person name="Wollam A."/>
            <person name="Pepin K.H."/>
            <person name="Johnson M."/>
            <person name="Bhonagiri V."/>
            <person name="Nash W.E."/>
            <person name="Warren W."/>
            <person name="Chinwalla A."/>
            <person name="Mardis E.R."/>
            <person name="Wilson R.K."/>
        </authorList>
    </citation>
    <scope>NUCLEOTIDE SEQUENCE [LARGE SCALE GENOMIC DNA]</scope>
    <source>
        <strain evidence="6">DSM 14469</strain>
    </source>
</reference>
<gene>
    <name evidence="6" type="ORF">BRYFOR_09897</name>
</gene>
<accession>C6LMJ6</accession>
<dbReference type="EMBL" id="ACCL02000046">
    <property type="protein sequence ID" value="EET58148.1"/>
    <property type="molecule type" value="Genomic_DNA"/>
</dbReference>
<keyword evidence="2" id="KW-0378">Hydrolase</keyword>
<dbReference type="Proteomes" id="UP000005561">
    <property type="component" value="Unassembled WGS sequence"/>
</dbReference>
<keyword evidence="4" id="KW-0812">Transmembrane</keyword>
<comment type="caution">
    <text evidence="6">The sequence shown here is derived from an EMBL/GenBank/DDBJ whole genome shotgun (WGS) entry which is preliminary data.</text>
</comment>
<feature type="domain" description="NodB homology" evidence="5">
    <location>
        <begin position="89"/>
        <end position="263"/>
    </location>
</feature>
<dbReference type="GO" id="GO:0046872">
    <property type="term" value="F:metal ion binding"/>
    <property type="evidence" value="ECO:0007669"/>
    <property type="project" value="UniProtKB-KW"/>
</dbReference>
<dbReference type="RefSeq" id="WP_006864647.1">
    <property type="nucleotide sequence ID" value="NZ_ACCL02000046.1"/>
</dbReference>
<feature type="transmembrane region" description="Helical" evidence="4">
    <location>
        <begin position="9"/>
        <end position="26"/>
    </location>
</feature>
<dbReference type="PROSITE" id="PS51677">
    <property type="entry name" value="NODB"/>
    <property type="match status" value="1"/>
</dbReference>
<dbReference type="eggNOG" id="COG0726">
    <property type="taxonomic scope" value="Bacteria"/>
</dbReference>
<feature type="region of interest" description="Disordered" evidence="3">
    <location>
        <begin position="36"/>
        <end position="86"/>
    </location>
</feature>
<dbReference type="InterPro" id="IPR050248">
    <property type="entry name" value="Polysacc_deacetylase_ArnD"/>
</dbReference>
<dbReference type="InterPro" id="IPR011330">
    <property type="entry name" value="Glyco_hydro/deAcase_b/a-brl"/>
</dbReference>
<dbReference type="PANTHER" id="PTHR10587">
    <property type="entry name" value="GLYCOSYL TRANSFERASE-RELATED"/>
    <property type="match status" value="1"/>
</dbReference>
<dbReference type="STRING" id="168384.SAMN05660368_04239"/>
<evidence type="ECO:0000313" key="6">
    <source>
        <dbReference type="EMBL" id="EET58148.1"/>
    </source>
</evidence>
<proteinExistence type="predicted"/>
<evidence type="ECO:0000256" key="4">
    <source>
        <dbReference type="SAM" id="Phobius"/>
    </source>
</evidence>
<evidence type="ECO:0000256" key="1">
    <source>
        <dbReference type="ARBA" id="ARBA00022723"/>
    </source>
</evidence>
<dbReference type="GO" id="GO:0016020">
    <property type="term" value="C:membrane"/>
    <property type="evidence" value="ECO:0007669"/>
    <property type="project" value="TreeGrafter"/>
</dbReference>
<organism evidence="6 7">
    <name type="scientific">Marvinbryantia formatexigens DSM 14469</name>
    <dbReference type="NCBI Taxonomy" id="478749"/>
    <lineage>
        <taxon>Bacteria</taxon>
        <taxon>Bacillati</taxon>
        <taxon>Bacillota</taxon>
        <taxon>Clostridia</taxon>
        <taxon>Lachnospirales</taxon>
        <taxon>Lachnospiraceae</taxon>
        <taxon>Marvinbryantia</taxon>
    </lineage>
</organism>
<sequence>MKETGIRGGRWMFVLFAFMIFFSIYVQKQQEVQETGAQQEGKRQQEAMVSPEAQGMQADAGADTGEKAESMQTDAAEETEREQADVGERKIALTFDDGPHPVYTELLLDGLKERGVKATFFVVGKNIPGHEKVILRMAQEGHLIGNHTYDHADVSRLSSSQVCEEFQKTSDLVEEITGEATPYVRPPFGNWDDELDCLSSMIAVNWTIDPLDWTTANTAQVVERVVTEAAGDDIILLHDYYKSSVEAALQIVDILQARGFSFVTVEELLLE</sequence>
<name>C6LMJ6_9FIRM</name>
<dbReference type="OrthoDB" id="9806342at2"/>
<keyword evidence="1" id="KW-0479">Metal-binding</keyword>
<dbReference type="SUPFAM" id="SSF88713">
    <property type="entry name" value="Glycoside hydrolase/deacetylase"/>
    <property type="match status" value="1"/>
</dbReference>
<dbReference type="CDD" id="cd10954">
    <property type="entry name" value="CE4_CtAXE_like"/>
    <property type="match status" value="1"/>
</dbReference>
<keyword evidence="7" id="KW-1185">Reference proteome</keyword>
<dbReference type="AlphaFoldDB" id="C6LMJ6"/>
<dbReference type="Gene3D" id="3.20.20.370">
    <property type="entry name" value="Glycoside hydrolase/deacetylase"/>
    <property type="match status" value="1"/>
</dbReference>
<keyword evidence="4" id="KW-0472">Membrane</keyword>
<protein>
    <submittedName>
        <fullName evidence="6">Polysaccharide deacetylase</fullName>
    </submittedName>
</protein>
<evidence type="ECO:0000313" key="7">
    <source>
        <dbReference type="Proteomes" id="UP000005561"/>
    </source>
</evidence>
<keyword evidence="4" id="KW-1133">Transmembrane helix</keyword>
<dbReference type="GO" id="GO:0005975">
    <property type="term" value="P:carbohydrate metabolic process"/>
    <property type="evidence" value="ECO:0007669"/>
    <property type="project" value="InterPro"/>
</dbReference>
<evidence type="ECO:0000256" key="3">
    <source>
        <dbReference type="SAM" id="MobiDB-lite"/>
    </source>
</evidence>
<dbReference type="GO" id="GO:0016810">
    <property type="term" value="F:hydrolase activity, acting on carbon-nitrogen (but not peptide) bonds"/>
    <property type="evidence" value="ECO:0007669"/>
    <property type="project" value="InterPro"/>
</dbReference>
<evidence type="ECO:0000259" key="5">
    <source>
        <dbReference type="PROSITE" id="PS51677"/>
    </source>
</evidence>
<dbReference type="PANTHER" id="PTHR10587:SF133">
    <property type="entry name" value="CHITIN DEACETYLASE 1-RELATED"/>
    <property type="match status" value="1"/>
</dbReference>
<dbReference type="Pfam" id="PF01522">
    <property type="entry name" value="Polysacc_deac_1"/>
    <property type="match status" value="1"/>
</dbReference>